<reference evidence="1" key="1">
    <citation type="submission" date="2020-04" db="EMBL/GenBank/DDBJ databases">
        <title>A chromosome-scale assembly and high-density genetic map of the yellow drum (Nibea albiflora) genome.</title>
        <authorList>
            <person name="Xu D."/>
            <person name="Zhang W."/>
            <person name="Chen R."/>
            <person name="Tan P."/>
            <person name="Wang L."/>
            <person name="Song H."/>
            <person name="Tian L."/>
            <person name="Zhu Q."/>
            <person name="Wang B."/>
        </authorList>
    </citation>
    <scope>NUCLEOTIDE SEQUENCE</scope>
    <source>
        <strain evidence="1">ZJHYS-2018</strain>
    </source>
</reference>
<accession>A0ACB7EVK8</accession>
<dbReference type="Proteomes" id="UP000805704">
    <property type="component" value="Chromosome 21"/>
</dbReference>
<comment type="caution">
    <text evidence="1">The sequence shown here is derived from an EMBL/GenBank/DDBJ whole genome shotgun (WGS) entry which is preliminary data.</text>
</comment>
<proteinExistence type="predicted"/>
<dbReference type="EMBL" id="CM024809">
    <property type="protein sequence ID" value="KAG8006167.1"/>
    <property type="molecule type" value="Genomic_DNA"/>
</dbReference>
<keyword evidence="2" id="KW-1185">Reference proteome</keyword>
<organism evidence="1 2">
    <name type="scientific">Nibea albiflora</name>
    <name type="common">Yellow drum</name>
    <name type="synonym">Corvina albiflora</name>
    <dbReference type="NCBI Taxonomy" id="240163"/>
    <lineage>
        <taxon>Eukaryota</taxon>
        <taxon>Metazoa</taxon>
        <taxon>Chordata</taxon>
        <taxon>Craniata</taxon>
        <taxon>Vertebrata</taxon>
        <taxon>Euteleostomi</taxon>
        <taxon>Actinopterygii</taxon>
        <taxon>Neopterygii</taxon>
        <taxon>Teleostei</taxon>
        <taxon>Neoteleostei</taxon>
        <taxon>Acanthomorphata</taxon>
        <taxon>Eupercaria</taxon>
        <taxon>Sciaenidae</taxon>
        <taxon>Nibea</taxon>
    </lineage>
</organism>
<sequence>MLLRKVSQTSALCGAILRVPPVLSGGQRQAGAVAAVQRARLYASQAAEAVLEKSAAVGSDTATKAEKKTAAVESKSFAVNIFKGQVQTAQVFPYPSVMNEEQEQFLRELVGPVSKFFDEVNDPAKNDSLEKVEDHTMEGLKEMGAFGLQVPADLGGLGLSNTQYARLVEIVGSHDLGVGITLGAHQSIGFKGILLFGNAAQKEKYLPKLATGEHIAAFCLTEPASGSDAASIKTTAVQSPCGQYFTLNGGKIWISNGGLAEIFTVFAKTPMKDPKTGEMKDKISAFIVERSFGGVTHGPPEKKMGIKASNTAEVYFDNVRVPADCVLGEVGGGFKVAMNILNNGRFGMAAALSGTMKGVITKAVDHAANRTQFGNKIHSYGAIQEKVARMAMLQYVTESMAYMISGNMDSGASEFQIEAAISKIFASEAAWTVTDESIQIMGGMGFMKDSGVERVMRDLRIFRIFEGTNDILRLFVALNGFQSLQKALKNPIGNAGLLAGEITKRAKRLHHTATRKHTNTHAVCLLSSEEQEVLDCLSKAGLGTGLTLQGTVHPELAQSGELTVKAIEQFGAVVEELLIKHGKKIIDEQFVLKRVADGAIDLYAMVVVLSRASRALSAGGAAAQHEKVLCETWCMEAHQRVMQDIKALRSSESRQLFKNMRAISTAVVENGAVVAPHPLGF</sequence>
<evidence type="ECO:0000313" key="1">
    <source>
        <dbReference type="EMBL" id="KAG8006167.1"/>
    </source>
</evidence>
<evidence type="ECO:0000313" key="2">
    <source>
        <dbReference type="Proteomes" id="UP000805704"/>
    </source>
</evidence>
<gene>
    <name evidence="1" type="primary">ACADVL</name>
    <name evidence="1" type="ORF">GBF38_005351</name>
</gene>
<name>A0ACB7EVK8_NIBAL</name>
<protein>
    <submittedName>
        <fullName evidence="1">Very long-chain specific acyl-CoA dehydrogenase</fullName>
    </submittedName>
</protein>